<organism evidence="1">
    <name type="scientific">marine sediment metagenome</name>
    <dbReference type="NCBI Taxonomy" id="412755"/>
    <lineage>
        <taxon>unclassified sequences</taxon>
        <taxon>metagenomes</taxon>
        <taxon>ecological metagenomes</taxon>
    </lineage>
</organism>
<comment type="caution">
    <text evidence="1">The sequence shown here is derived from an EMBL/GenBank/DDBJ whole genome shotgun (WGS) entry which is preliminary data.</text>
</comment>
<reference evidence="1" key="1">
    <citation type="journal article" date="2014" name="Front. Microbiol.">
        <title>High frequency of phylogenetically diverse reductive dehalogenase-homologous genes in deep subseafloor sedimentary metagenomes.</title>
        <authorList>
            <person name="Kawai M."/>
            <person name="Futagami T."/>
            <person name="Toyoda A."/>
            <person name="Takaki Y."/>
            <person name="Nishi S."/>
            <person name="Hori S."/>
            <person name="Arai W."/>
            <person name="Tsubouchi T."/>
            <person name="Morono Y."/>
            <person name="Uchiyama I."/>
            <person name="Ito T."/>
            <person name="Fujiyama A."/>
            <person name="Inagaki F."/>
            <person name="Takami H."/>
        </authorList>
    </citation>
    <scope>NUCLEOTIDE SEQUENCE</scope>
    <source>
        <strain evidence="1">Expedition CK06-06</strain>
    </source>
</reference>
<protein>
    <submittedName>
        <fullName evidence="1">Uncharacterized protein</fullName>
    </submittedName>
</protein>
<dbReference type="AlphaFoldDB" id="X0XEV4"/>
<dbReference type="EMBL" id="BARS01041149">
    <property type="protein sequence ID" value="GAG41729.1"/>
    <property type="molecule type" value="Genomic_DNA"/>
</dbReference>
<gene>
    <name evidence="1" type="ORF">S01H1_62627</name>
</gene>
<proteinExistence type="predicted"/>
<accession>X0XEV4</accession>
<evidence type="ECO:0000313" key="1">
    <source>
        <dbReference type="EMBL" id="GAG41729.1"/>
    </source>
</evidence>
<name>X0XEV4_9ZZZZ</name>
<sequence length="210" mass="22898">MVKVYGPAMSLDASGTIGKAIVFSKWKGRHYIRERIVPANPRSGLQVGFRAMFKFLAENWAPLGAPDKASYETLADSMAISPFNAYIRANQRRWRNYKAPSRNIAAPETGDVCTWNGGTPAATGGPSNVTLAMTPAAREENWGVAIFRSTGTGFTPGISNCVAVLLVNTEDEFTWVDSPLTVDTYYYDTRRFTVEGLWGALDGEINAAST</sequence>